<name>A0A941I859_9BURK</name>
<dbReference type="AlphaFoldDB" id="A0A941I859"/>
<sequence length="290" mass="30554">MQTEIRISAPCRIAGLMSALILSACGGGGVDGQEIGKAYADGLTEGVACAFANCKESPDLALSDISAKFYVTQKDGLVQVSASLGQSANLVTTVRPAGADKITATVNGQNLNLADDSKGLRLHYSGQMNENSAQPVVTVSFQRGNDSYPATVTLQPEFSLTSPASPLNLPRGAGVMTVQFNRSLSGTVSAAFNASCQRTDNTSFTASSSIPYSVVSDTYQVSTAELDKALTILSRAANNQKPDTPLVTTCILDFSWNNEVTGIVSNALNRYSNIYGTRSVTHRVNYDATK</sequence>
<reference evidence="1" key="1">
    <citation type="submission" date="2021-04" db="EMBL/GenBank/DDBJ databases">
        <title>novel species isolated from subtropical streams in China.</title>
        <authorList>
            <person name="Lu H."/>
        </authorList>
    </citation>
    <scope>NUCLEOTIDE SEQUENCE</scope>
    <source>
        <strain evidence="1">LFS511W</strain>
    </source>
</reference>
<proteinExistence type="predicted"/>
<protein>
    <recommendedName>
        <fullName evidence="3">Lipoprotein</fullName>
    </recommendedName>
</protein>
<evidence type="ECO:0000313" key="1">
    <source>
        <dbReference type="EMBL" id="MBR7783534.1"/>
    </source>
</evidence>
<dbReference type="PROSITE" id="PS51257">
    <property type="entry name" value="PROKAR_LIPOPROTEIN"/>
    <property type="match status" value="1"/>
</dbReference>
<keyword evidence="2" id="KW-1185">Reference proteome</keyword>
<evidence type="ECO:0008006" key="3">
    <source>
        <dbReference type="Google" id="ProtNLM"/>
    </source>
</evidence>
<accession>A0A941I859</accession>
<comment type="caution">
    <text evidence="1">The sequence shown here is derived from an EMBL/GenBank/DDBJ whole genome shotgun (WGS) entry which is preliminary data.</text>
</comment>
<dbReference type="EMBL" id="JAGSPN010000012">
    <property type="protein sequence ID" value="MBR7783534.1"/>
    <property type="molecule type" value="Genomic_DNA"/>
</dbReference>
<dbReference type="RefSeq" id="WP_212688806.1">
    <property type="nucleotide sequence ID" value="NZ_JAGSPN010000012.1"/>
</dbReference>
<evidence type="ECO:0000313" key="2">
    <source>
        <dbReference type="Proteomes" id="UP000680067"/>
    </source>
</evidence>
<gene>
    <name evidence="1" type="ORF">KDM89_15420</name>
</gene>
<organism evidence="1 2">
    <name type="scientific">Undibacterium luofuense</name>
    <dbReference type="NCBI Taxonomy" id="2828733"/>
    <lineage>
        <taxon>Bacteria</taxon>
        <taxon>Pseudomonadati</taxon>
        <taxon>Pseudomonadota</taxon>
        <taxon>Betaproteobacteria</taxon>
        <taxon>Burkholderiales</taxon>
        <taxon>Oxalobacteraceae</taxon>
        <taxon>Undibacterium</taxon>
    </lineage>
</organism>
<dbReference type="Proteomes" id="UP000680067">
    <property type="component" value="Unassembled WGS sequence"/>
</dbReference>